<sequence length="210" mass="23023">MQFTTGLLSLLFLAPFALASPIRTCVNELQTFQAQVSPVDTSAMASGQPHANAYGTVHSISCSVMTTFCTAAVEGTYGGTWYANWRWSAWAPNYSNEVAGLDDSLEMANQPRVVFINLRSITCDPSRASCRGRTGVRGLDITWDAYRSLWPGEGVSEGRDALGGALQDGTDDDTLRPKPIRSTPFCNQYKRTCSAQLSQSFTVYWNMYVS</sequence>
<proteinExistence type="predicted"/>
<gene>
    <name evidence="2" type="ORF">D9619_008347</name>
</gene>
<feature type="signal peptide" evidence="1">
    <location>
        <begin position="1"/>
        <end position="19"/>
    </location>
</feature>
<name>A0A8H5F0N0_9AGAR</name>
<evidence type="ECO:0000256" key="1">
    <source>
        <dbReference type="SAM" id="SignalP"/>
    </source>
</evidence>
<reference evidence="2 3" key="1">
    <citation type="journal article" date="2020" name="ISME J.">
        <title>Uncovering the hidden diversity of litter-decomposition mechanisms in mushroom-forming fungi.</title>
        <authorList>
            <person name="Floudas D."/>
            <person name="Bentzer J."/>
            <person name="Ahren D."/>
            <person name="Johansson T."/>
            <person name="Persson P."/>
            <person name="Tunlid A."/>
        </authorList>
    </citation>
    <scope>NUCLEOTIDE SEQUENCE [LARGE SCALE GENOMIC DNA]</scope>
    <source>
        <strain evidence="2 3">CBS 101986</strain>
    </source>
</reference>
<dbReference type="EMBL" id="JAACJJ010000029">
    <property type="protein sequence ID" value="KAF5319301.1"/>
    <property type="molecule type" value="Genomic_DNA"/>
</dbReference>
<keyword evidence="3" id="KW-1185">Reference proteome</keyword>
<accession>A0A8H5F0N0</accession>
<keyword evidence="1" id="KW-0732">Signal</keyword>
<evidence type="ECO:0000313" key="2">
    <source>
        <dbReference type="EMBL" id="KAF5319301.1"/>
    </source>
</evidence>
<dbReference type="Proteomes" id="UP000567179">
    <property type="component" value="Unassembled WGS sequence"/>
</dbReference>
<organism evidence="2 3">
    <name type="scientific">Psilocybe cf. subviscida</name>
    <dbReference type="NCBI Taxonomy" id="2480587"/>
    <lineage>
        <taxon>Eukaryota</taxon>
        <taxon>Fungi</taxon>
        <taxon>Dikarya</taxon>
        <taxon>Basidiomycota</taxon>
        <taxon>Agaricomycotina</taxon>
        <taxon>Agaricomycetes</taxon>
        <taxon>Agaricomycetidae</taxon>
        <taxon>Agaricales</taxon>
        <taxon>Agaricineae</taxon>
        <taxon>Strophariaceae</taxon>
        <taxon>Psilocybe</taxon>
    </lineage>
</organism>
<dbReference type="AlphaFoldDB" id="A0A8H5F0N0"/>
<evidence type="ECO:0008006" key="4">
    <source>
        <dbReference type="Google" id="ProtNLM"/>
    </source>
</evidence>
<protein>
    <recommendedName>
        <fullName evidence="4">Ecp2 effector protein domain-containing protein</fullName>
    </recommendedName>
</protein>
<feature type="chain" id="PRO_5034840494" description="Ecp2 effector protein domain-containing protein" evidence="1">
    <location>
        <begin position="20"/>
        <end position="210"/>
    </location>
</feature>
<comment type="caution">
    <text evidence="2">The sequence shown here is derived from an EMBL/GenBank/DDBJ whole genome shotgun (WGS) entry which is preliminary data.</text>
</comment>
<evidence type="ECO:0000313" key="3">
    <source>
        <dbReference type="Proteomes" id="UP000567179"/>
    </source>
</evidence>